<proteinExistence type="inferred from homology"/>
<dbReference type="SUPFAM" id="SSF57262">
    <property type="entry name" value="Leech antihemostatic proteins"/>
    <property type="match status" value="1"/>
</dbReference>
<gene>
    <name evidence="9" type="primary">20212445</name>
    <name evidence="8" type="ORF">HELRODRAFT_192907</name>
</gene>
<dbReference type="Gene3D" id="2.10.22.10">
    <property type="entry name" value="Antistasin, domain 1"/>
    <property type="match status" value="2"/>
</dbReference>
<comment type="similarity">
    <text evidence="2">Belongs to the protease inhibitor I15 (antistasin) family.</text>
</comment>
<feature type="signal peptide" evidence="6">
    <location>
        <begin position="1"/>
        <end position="22"/>
    </location>
</feature>
<dbReference type="GO" id="GO:0004867">
    <property type="term" value="F:serine-type endopeptidase inhibitor activity"/>
    <property type="evidence" value="ECO:0007669"/>
    <property type="project" value="UniProtKB-KW"/>
</dbReference>
<keyword evidence="5" id="KW-0722">Serine protease inhibitor</keyword>
<dbReference type="RefSeq" id="XP_009023370.1">
    <property type="nucleotide sequence ID" value="XM_009025122.1"/>
</dbReference>
<reference evidence="9" key="3">
    <citation type="submission" date="2015-06" db="UniProtKB">
        <authorList>
            <consortium name="EnsemblMetazoa"/>
        </authorList>
    </citation>
    <scope>IDENTIFICATION</scope>
</reference>
<dbReference type="HOGENOM" id="CLU_1024070_0_0_1"/>
<evidence type="ECO:0000313" key="9">
    <source>
        <dbReference type="EnsemblMetazoa" id="HelroP192907"/>
    </source>
</evidence>
<dbReference type="EMBL" id="KB097144">
    <property type="protein sequence ID" value="ESN98406.1"/>
    <property type="molecule type" value="Genomic_DNA"/>
</dbReference>
<dbReference type="OrthoDB" id="6038702at2759"/>
<dbReference type="KEGG" id="hro:HELRODRAFT_192907"/>
<dbReference type="Pfam" id="PF02822">
    <property type="entry name" value="Antistasin"/>
    <property type="match status" value="3"/>
</dbReference>
<dbReference type="InterPro" id="IPR011061">
    <property type="entry name" value="Hirudin/antistatin"/>
</dbReference>
<feature type="domain" description="Antistasin-like" evidence="7">
    <location>
        <begin position="26"/>
        <end position="51"/>
    </location>
</feature>
<evidence type="ECO:0000256" key="5">
    <source>
        <dbReference type="ARBA" id="ARBA00022900"/>
    </source>
</evidence>
<evidence type="ECO:0000313" key="10">
    <source>
        <dbReference type="Proteomes" id="UP000015101"/>
    </source>
</evidence>
<dbReference type="EMBL" id="AMQM01005870">
    <property type="status" value="NOT_ANNOTATED_CDS"/>
    <property type="molecule type" value="Genomic_DNA"/>
</dbReference>
<protein>
    <recommendedName>
        <fullName evidence="7">Antistasin-like domain-containing protein</fullName>
    </recommendedName>
</protein>
<sequence>MDANKILKLILCSLFAAVEVVCNVPCPDIPCGIRCMWGLQHDDNGCQLCACLPHPCAAILCLSGQPCSVFPNLGCTGPNCDPFIGICGAVGCPTLECRTNCDGGYVTDEKGCMTCQCLDQCQPKCSKNEKCQKVVFGCENPPPGQPCDPILERKCVSKHNVSACPQLKCKTCLGGNVVDENGCMTCQCLNPCLGIMCTKGKICQPTAPGSLVRYRCVKPRKLCCPKPIAPPNAHLIRPGTCFPNCQTKECGGETMCCPNWLGCYGCVGAVPC</sequence>
<dbReference type="InterPro" id="IPR004094">
    <property type="entry name" value="Antistasin-like"/>
</dbReference>
<keyword evidence="4" id="KW-0646">Protease inhibitor</keyword>
<evidence type="ECO:0000256" key="1">
    <source>
        <dbReference type="ARBA" id="ARBA00004613"/>
    </source>
</evidence>
<dbReference type="AlphaFoldDB" id="T1FUE9"/>
<dbReference type="PROSITE" id="PS51252">
    <property type="entry name" value="ANTISTASIN"/>
    <property type="match status" value="2"/>
</dbReference>
<evidence type="ECO:0000256" key="6">
    <source>
        <dbReference type="SAM" id="SignalP"/>
    </source>
</evidence>
<dbReference type="Proteomes" id="UP000015101">
    <property type="component" value="Unassembled WGS sequence"/>
</dbReference>
<dbReference type="GeneID" id="20212445"/>
<name>T1FUE9_HELRO</name>
<evidence type="ECO:0000259" key="7">
    <source>
        <dbReference type="PROSITE" id="PS51252"/>
    </source>
</evidence>
<evidence type="ECO:0000256" key="2">
    <source>
        <dbReference type="ARBA" id="ARBA00008768"/>
    </source>
</evidence>
<evidence type="ECO:0000256" key="3">
    <source>
        <dbReference type="ARBA" id="ARBA00022525"/>
    </source>
</evidence>
<organism evidence="9 10">
    <name type="scientific">Helobdella robusta</name>
    <name type="common">Californian leech</name>
    <dbReference type="NCBI Taxonomy" id="6412"/>
    <lineage>
        <taxon>Eukaryota</taxon>
        <taxon>Metazoa</taxon>
        <taxon>Spiralia</taxon>
        <taxon>Lophotrochozoa</taxon>
        <taxon>Annelida</taxon>
        <taxon>Clitellata</taxon>
        <taxon>Hirudinea</taxon>
        <taxon>Rhynchobdellida</taxon>
        <taxon>Glossiphoniidae</taxon>
        <taxon>Helobdella</taxon>
    </lineage>
</organism>
<dbReference type="EnsemblMetazoa" id="HelroT192907">
    <property type="protein sequence ID" value="HelroP192907"/>
    <property type="gene ID" value="HelroG192907"/>
</dbReference>
<reference evidence="10" key="1">
    <citation type="submission" date="2012-12" db="EMBL/GenBank/DDBJ databases">
        <authorList>
            <person name="Hellsten U."/>
            <person name="Grimwood J."/>
            <person name="Chapman J.A."/>
            <person name="Shapiro H."/>
            <person name="Aerts A."/>
            <person name="Otillar R.P."/>
            <person name="Terry A.Y."/>
            <person name="Boore J.L."/>
            <person name="Simakov O."/>
            <person name="Marletaz F."/>
            <person name="Cho S.-J."/>
            <person name="Edsinger-Gonzales E."/>
            <person name="Havlak P."/>
            <person name="Kuo D.-H."/>
            <person name="Larsson T."/>
            <person name="Lv J."/>
            <person name="Arendt D."/>
            <person name="Savage R."/>
            <person name="Osoegawa K."/>
            <person name="de Jong P."/>
            <person name="Lindberg D.R."/>
            <person name="Seaver E.C."/>
            <person name="Weisblat D.A."/>
            <person name="Putnam N.H."/>
            <person name="Grigoriev I.V."/>
            <person name="Rokhsar D.S."/>
        </authorList>
    </citation>
    <scope>NUCLEOTIDE SEQUENCE</scope>
</reference>
<dbReference type="CTD" id="20212445"/>
<evidence type="ECO:0000313" key="8">
    <source>
        <dbReference type="EMBL" id="ESN98406.1"/>
    </source>
</evidence>
<accession>T1FUE9</accession>
<dbReference type="InParanoid" id="T1FUE9"/>
<feature type="domain" description="Antistasin-like" evidence="7">
    <location>
        <begin position="92"/>
        <end position="117"/>
    </location>
</feature>
<keyword evidence="10" id="KW-1185">Reference proteome</keyword>
<dbReference type="GO" id="GO:0005576">
    <property type="term" value="C:extracellular region"/>
    <property type="evidence" value="ECO:0007669"/>
    <property type="project" value="UniProtKB-SubCell"/>
</dbReference>
<feature type="chain" id="PRO_5010980994" description="Antistasin-like domain-containing protein" evidence="6">
    <location>
        <begin position="23"/>
        <end position="272"/>
    </location>
</feature>
<keyword evidence="3" id="KW-0964">Secreted</keyword>
<comment type="subcellular location">
    <subcellularLocation>
        <location evidence="1">Secreted</location>
    </subcellularLocation>
</comment>
<reference evidence="8 10" key="2">
    <citation type="journal article" date="2013" name="Nature">
        <title>Insights into bilaterian evolution from three spiralian genomes.</title>
        <authorList>
            <person name="Simakov O."/>
            <person name="Marletaz F."/>
            <person name="Cho S.J."/>
            <person name="Edsinger-Gonzales E."/>
            <person name="Havlak P."/>
            <person name="Hellsten U."/>
            <person name="Kuo D.H."/>
            <person name="Larsson T."/>
            <person name="Lv J."/>
            <person name="Arendt D."/>
            <person name="Savage R."/>
            <person name="Osoegawa K."/>
            <person name="de Jong P."/>
            <person name="Grimwood J."/>
            <person name="Chapman J.A."/>
            <person name="Shapiro H."/>
            <person name="Aerts A."/>
            <person name="Otillar R.P."/>
            <person name="Terry A.Y."/>
            <person name="Boore J.L."/>
            <person name="Grigoriev I.V."/>
            <person name="Lindberg D.R."/>
            <person name="Seaver E.C."/>
            <person name="Weisblat D.A."/>
            <person name="Putnam N.H."/>
            <person name="Rokhsar D.S."/>
        </authorList>
    </citation>
    <scope>NUCLEOTIDE SEQUENCE</scope>
</reference>
<evidence type="ECO:0000256" key="4">
    <source>
        <dbReference type="ARBA" id="ARBA00022690"/>
    </source>
</evidence>
<keyword evidence="6" id="KW-0732">Signal</keyword>